<evidence type="ECO:0000256" key="3">
    <source>
        <dbReference type="ARBA" id="ARBA00022801"/>
    </source>
</evidence>
<evidence type="ECO:0000313" key="8">
    <source>
        <dbReference type="Proteomes" id="UP000504628"/>
    </source>
</evidence>
<dbReference type="GO" id="GO:0004649">
    <property type="term" value="F:poly(ADP-ribose) glycohydrolase activity"/>
    <property type="evidence" value="ECO:0007669"/>
    <property type="project" value="UniProtKB-EC"/>
</dbReference>
<feature type="binding site" evidence="4">
    <location>
        <position position="856"/>
    </location>
    <ligand>
        <name>substrate</name>
    </ligand>
</feature>
<feature type="compositionally biased region" description="Acidic residues" evidence="5">
    <location>
        <begin position="315"/>
        <end position="330"/>
    </location>
</feature>
<name>A0A7E6DWX4_9CHIR</name>
<proteinExistence type="inferred from homology"/>
<dbReference type="InterPro" id="IPR046372">
    <property type="entry name" value="PARG_cat_C"/>
</dbReference>
<dbReference type="InterPro" id="IPR007724">
    <property type="entry name" value="Poly_GlycHdrlase"/>
</dbReference>
<dbReference type="InterPro" id="IPR048362">
    <property type="entry name" value="PARG_helical"/>
</dbReference>
<sequence>MNAGPGCEPITKRPRWGASATSPLAASDARSLPRRQRRTLDPKDTPVQFRVPHSSSGCVSGWAGPHRGRSTSLVFKQKTIYSWMDNKGIKTAESESLHSKENNNTRVESMMNFVQKDNCYQYNMEKLENVSQLSIDKSPVEKSAQYLNQHQTAAMCKWQNEGKHTERRLEGEPPTVALVSEQFSNANIDQSPQNDDQSDTYSEESRDNQFFTPVKVANANQTADDEQARETRSLQKCRKSCHLVKDCVGCQQEEIDVVPESPLSDIGSEDVSTGLKNANKLSRQESSLGNSPFEKESELESPMDVDNSKNSCQDSEADEEASPGFDEQEDGSSSQTANKPSMFQAKEADTELRKGSSVKGGEIRLHFHFEGDSSAGMNDLNTKLPESTSGLNVECRNSKQHGKKGSKITDHFMRMPKAEDKRKEQCEIRHQRTDRRIPKYIPPHLSPDKKWLGTPIQEMRTMPTCGIQLPLLRPSANHTVTIRVDLLRAGEVPKPFPTHFKDLWDNKHVKMPCSQQNLYPVEDENGERTAGSRWELIQTALLNKFTRPQNLKDAILKYNVAYSKKWDFTALVDFWDKVLEEAEAQHLYQSILPDMVKIALCLPNICTQPIPLLKQKMNHSITMSQEQIASLLANAFFCTFPRRNAKMKSEYSSYPDINFNRLFEGRSSRKPEKLKTLFCYFRRVTEKKPTGLVTFTRQSLEDFPEWESCFISELESIINIHLPDNTEPETCIQLKRKDEEEMRIVGVSKSKGLHGYQEVRGFPDLVVNAKVVKKFLTRLHVTYEGTIEGNGQGMLQVDFANRFVGGGVTSAGLVQEKFRFLINPELIVSRLFTEVLDHNECLIITGTEQYSEYTGYAETYRWARSHEDGSKRDSWQRRSTEIVAIDALHFRRYLDQFVPEKIRRELNKAYCGFLRPGVPSENLSAVATGNWGCGAFGGDARLKALIQILAAAVAERDVVYFTFGDSELMKDIYSMHTFLTERRLTVGEVYKLLLRYYNEECRNCSTPGPDMKLYPFIYHAVESCAETTNQPGQRTGA</sequence>
<dbReference type="FunCoup" id="A0A7E6DWX4">
    <property type="interactions" value="3481"/>
</dbReference>
<dbReference type="PANTHER" id="PTHR12837">
    <property type="entry name" value="POLY ADP-RIBOSE GLYCOHYDROLASE"/>
    <property type="match status" value="1"/>
</dbReference>
<feature type="domain" description="PARG helical" evidence="7">
    <location>
        <begin position="579"/>
        <end position="697"/>
    </location>
</feature>
<organism evidence="8 9">
    <name type="scientific">Phyllostomus discolor</name>
    <name type="common">pale spear-nosed bat</name>
    <dbReference type="NCBI Taxonomy" id="89673"/>
    <lineage>
        <taxon>Eukaryota</taxon>
        <taxon>Metazoa</taxon>
        <taxon>Chordata</taxon>
        <taxon>Craniata</taxon>
        <taxon>Vertebrata</taxon>
        <taxon>Euteleostomi</taxon>
        <taxon>Mammalia</taxon>
        <taxon>Eutheria</taxon>
        <taxon>Laurasiatheria</taxon>
        <taxon>Chiroptera</taxon>
        <taxon>Yangochiroptera</taxon>
        <taxon>Phyllostomidae</taxon>
        <taxon>Phyllostominae</taxon>
        <taxon>Phyllostomus</taxon>
    </lineage>
</organism>
<reference evidence="9" key="1">
    <citation type="submission" date="2025-08" db="UniProtKB">
        <authorList>
            <consortium name="RefSeq"/>
        </authorList>
    </citation>
    <scope>IDENTIFICATION</scope>
    <source>
        <tissue evidence="9">Muscle</tissue>
    </source>
</reference>
<feature type="binding site" evidence="4">
    <location>
        <position position="801"/>
    </location>
    <ligand>
        <name>substrate</name>
    </ligand>
</feature>
<dbReference type="GO" id="GO:0006282">
    <property type="term" value="P:regulation of DNA repair"/>
    <property type="evidence" value="ECO:0007669"/>
    <property type="project" value="InterPro"/>
</dbReference>
<feature type="compositionally biased region" description="Polar residues" evidence="5">
    <location>
        <begin position="331"/>
        <end position="341"/>
    </location>
</feature>
<dbReference type="GO" id="GO:0005975">
    <property type="term" value="P:carbohydrate metabolic process"/>
    <property type="evidence" value="ECO:0007669"/>
    <property type="project" value="InterPro"/>
</dbReference>
<evidence type="ECO:0000256" key="4">
    <source>
        <dbReference type="PIRSR" id="PIRSR607724-2"/>
    </source>
</evidence>
<evidence type="ECO:0000259" key="6">
    <source>
        <dbReference type="Pfam" id="PF05028"/>
    </source>
</evidence>
<gene>
    <name evidence="9" type="primary">PARG</name>
</gene>
<feature type="region of interest" description="Disordered" evidence="5">
    <location>
        <begin position="280"/>
        <end position="359"/>
    </location>
</feature>
<dbReference type="GO" id="GO:0005737">
    <property type="term" value="C:cytoplasm"/>
    <property type="evidence" value="ECO:0007669"/>
    <property type="project" value="TreeGrafter"/>
</dbReference>
<accession>A0A7E6DWX4</accession>
<dbReference type="OrthoDB" id="1937899at2759"/>
<dbReference type="PANTHER" id="PTHR12837:SF15">
    <property type="entry name" value="POLY(ADP-RIBOSE) GLYCOHYDROLASE"/>
    <property type="match status" value="1"/>
</dbReference>
<evidence type="ECO:0000256" key="2">
    <source>
        <dbReference type="ARBA" id="ARBA00012255"/>
    </source>
</evidence>
<evidence type="ECO:0000256" key="5">
    <source>
        <dbReference type="SAM" id="MobiDB-lite"/>
    </source>
</evidence>
<dbReference type="GeneID" id="114497152"/>
<evidence type="ECO:0000259" key="7">
    <source>
        <dbReference type="Pfam" id="PF20811"/>
    </source>
</evidence>
<dbReference type="RefSeq" id="XP_035883397.1">
    <property type="nucleotide sequence ID" value="XM_036027504.1"/>
</dbReference>
<feature type="compositionally biased region" description="Polar residues" evidence="5">
    <location>
        <begin position="280"/>
        <end position="290"/>
    </location>
</feature>
<dbReference type="Pfam" id="PF20811">
    <property type="entry name" value="PARG_cat_N"/>
    <property type="match status" value="1"/>
</dbReference>
<dbReference type="Pfam" id="PF05028">
    <property type="entry name" value="PARG_cat_C"/>
    <property type="match status" value="1"/>
</dbReference>
<feature type="binding site" evidence="4">
    <location>
        <position position="815"/>
    </location>
    <ligand>
        <name>substrate</name>
    </ligand>
</feature>
<dbReference type="EC" id="3.2.1.143" evidence="2"/>
<dbReference type="Proteomes" id="UP000504628">
    <property type="component" value="Chromosome 5"/>
</dbReference>
<dbReference type="GO" id="GO:0009225">
    <property type="term" value="P:nucleotide-sugar metabolic process"/>
    <property type="evidence" value="ECO:0007669"/>
    <property type="project" value="TreeGrafter"/>
</dbReference>
<feature type="domain" description="PARG catalytic Macro" evidence="6">
    <location>
        <begin position="772"/>
        <end position="969"/>
    </location>
</feature>
<dbReference type="CTD" id="8505"/>
<comment type="similarity">
    <text evidence="1">Belongs to the poly(ADP-ribose) glycohydrolase family.</text>
</comment>
<dbReference type="InParanoid" id="A0A7E6DWX4"/>
<feature type="region of interest" description="Disordered" evidence="5">
    <location>
        <begin position="184"/>
        <end position="227"/>
    </location>
</feature>
<protein>
    <recommendedName>
        <fullName evidence="2">poly(ADP-ribose) glycohydrolase</fullName>
        <ecNumber evidence="2">3.2.1.143</ecNumber>
    </recommendedName>
</protein>
<keyword evidence="3" id="KW-0378">Hydrolase</keyword>
<keyword evidence="8" id="KW-1185">Reference proteome</keyword>
<dbReference type="AlphaFoldDB" id="A0A7E6DWX4"/>
<feature type="region of interest" description="Disordered" evidence="5">
    <location>
        <begin position="1"/>
        <end position="52"/>
    </location>
</feature>
<evidence type="ECO:0000256" key="1">
    <source>
        <dbReference type="ARBA" id="ARBA00009545"/>
    </source>
</evidence>
<feature type="compositionally biased region" description="Polar residues" evidence="5">
    <location>
        <begin position="184"/>
        <end position="195"/>
    </location>
</feature>
<dbReference type="GO" id="GO:1990966">
    <property type="term" value="P:ATP generation from poly-ADP-D-ribose"/>
    <property type="evidence" value="ECO:0007669"/>
    <property type="project" value="TreeGrafter"/>
</dbReference>
<evidence type="ECO:0000313" key="9">
    <source>
        <dbReference type="RefSeq" id="XP_035883397.1"/>
    </source>
</evidence>
<dbReference type="GO" id="GO:0005634">
    <property type="term" value="C:nucleus"/>
    <property type="evidence" value="ECO:0007669"/>
    <property type="project" value="TreeGrafter"/>
</dbReference>
<dbReference type="KEGG" id="pdic:114497152"/>